<comment type="caution">
    <text evidence="4">The sequence shown here is derived from an EMBL/GenBank/DDBJ whole genome shotgun (WGS) entry which is preliminary data.</text>
</comment>
<evidence type="ECO:0000256" key="2">
    <source>
        <dbReference type="SAM" id="MobiDB-lite"/>
    </source>
</evidence>
<dbReference type="GO" id="GO:0000776">
    <property type="term" value="C:kinetochore"/>
    <property type="evidence" value="ECO:0007669"/>
    <property type="project" value="InterPro"/>
</dbReference>
<dbReference type="InterPro" id="IPR048781">
    <property type="entry name" value="Sos7_CC"/>
</dbReference>
<evidence type="ECO:0000313" key="5">
    <source>
        <dbReference type="Proteomes" id="UP000663827"/>
    </source>
</evidence>
<dbReference type="GO" id="GO:0034501">
    <property type="term" value="P:protein localization to kinetochore"/>
    <property type="evidence" value="ECO:0007669"/>
    <property type="project" value="InterPro"/>
</dbReference>
<dbReference type="Pfam" id="PF20882">
    <property type="entry name" value="Sos7"/>
    <property type="match status" value="1"/>
</dbReference>
<dbReference type="PANTHER" id="PTHR37329">
    <property type="entry name" value="KINETOCHORE PROTEIN SOS7"/>
    <property type="match status" value="1"/>
</dbReference>
<feature type="compositionally biased region" description="Polar residues" evidence="2">
    <location>
        <begin position="1"/>
        <end position="14"/>
    </location>
</feature>
<evidence type="ECO:0000256" key="1">
    <source>
        <dbReference type="SAM" id="Coils"/>
    </source>
</evidence>
<proteinExistence type="predicted"/>
<dbReference type="InterPro" id="IPR037475">
    <property type="entry name" value="Sos7"/>
</dbReference>
<dbReference type="GO" id="GO:0051315">
    <property type="term" value="P:attachment of mitotic spindle microtubules to kinetochore"/>
    <property type="evidence" value="ECO:0007669"/>
    <property type="project" value="TreeGrafter"/>
</dbReference>
<name>A0A8H3HU44_9AGAM</name>
<gene>
    <name evidence="4" type="ORF">RDB_LOCUS54998</name>
</gene>
<dbReference type="AlphaFoldDB" id="A0A8H3HU44"/>
<reference evidence="4" key="1">
    <citation type="submission" date="2021-01" db="EMBL/GenBank/DDBJ databases">
        <authorList>
            <person name="Kaushik A."/>
        </authorList>
    </citation>
    <scope>NUCLEOTIDE SEQUENCE</scope>
    <source>
        <strain evidence="4">AG5</strain>
    </source>
</reference>
<feature type="coiled-coil region" evidence="1">
    <location>
        <begin position="161"/>
        <end position="217"/>
    </location>
</feature>
<protein>
    <recommendedName>
        <fullName evidence="3">Kinetochore protein Sos7 coiled-coil domain-containing protein</fullName>
    </recommendedName>
</protein>
<evidence type="ECO:0000313" key="4">
    <source>
        <dbReference type="EMBL" id="CAE7119666.1"/>
    </source>
</evidence>
<dbReference type="Proteomes" id="UP000663827">
    <property type="component" value="Unassembled WGS sequence"/>
</dbReference>
<feature type="region of interest" description="Disordered" evidence="2">
    <location>
        <begin position="1"/>
        <end position="22"/>
    </location>
</feature>
<dbReference type="PANTHER" id="PTHR37329:SF1">
    <property type="entry name" value="KINETOCHORE PROTEIN SOS7"/>
    <property type="match status" value="1"/>
</dbReference>
<feature type="domain" description="Kinetochore protein Sos7 coiled-coil" evidence="3">
    <location>
        <begin position="81"/>
        <end position="149"/>
    </location>
</feature>
<organism evidence="4 5">
    <name type="scientific">Rhizoctonia solani</name>
    <dbReference type="NCBI Taxonomy" id="456999"/>
    <lineage>
        <taxon>Eukaryota</taxon>
        <taxon>Fungi</taxon>
        <taxon>Dikarya</taxon>
        <taxon>Basidiomycota</taxon>
        <taxon>Agaricomycotina</taxon>
        <taxon>Agaricomycetes</taxon>
        <taxon>Cantharellales</taxon>
        <taxon>Ceratobasidiaceae</taxon>
        <taxon>Rhizoctonia</taxon>
    </lineage>
</organism>
<evidence type="ECO:0000259" key="3">
    <source>
        <dbReference type="Pfam" id="PF20882"/>
    </source>
</evidence>
<accession>A0A8H3HU44</accession>
<dbReference type="EMBL" id="CAJNJQ010001100">
    <property type="protein sequence ID" value="CAE7119666.1"/>
    <property type="molecule type" value="Genomic_DNA"/>
</dbReference>
<sequence length="351" mass="39355">MHRQQSIAVPSHSTALGDDPLLDPTTARNTLALIKELGDRASHTNELKTAYETLHGALGSQLGVDLSNPLAIEEQVQIQKEYVAKLKFRYVEQSAKEDFIKALSSAPEDADMDLLASETSAAKTTLKEAKVQLEATFTKHRQLAEQIAEEDARVTDEVEEAQALGKEIADMQLELARLRRDHPLADRVTQSQAEEILDQQVEQLRDLDEHLQSLSAQHTETRDALTKTLASVDKLRPEAAAKAREAAVRAESGGRDMMEAEAQCEWHRSAIQLWRELFNLESVKAVSNNELWLVYAKPRFTLALVFDHITHKLASARLIDMDMNISESVDLAITANNVPRLIRDILWRLQT</sequence>
<keyword evidence="1" id="KW-0175">Coiled coil</keyword>